<evidence type="ECO:0000313" key="2">
    <source>
        <dbReference type="EMBL" id="AZB73538.2"/>
    </source>
</evidence>
<organism evidence="2 3">
    <name type="scientific">Synechococcus elongatus PCC 11801</name>
    <dbReference type="NCBI Taxonomy" id="2219813"/>
    <lineage>
        <taxon>Bacteria</taxon>
        <taxon>Bacillati</taxon>
        <taxon>Cyanobacteriota</taxon>
        <taxon>Cyanophyceae</taxon>
        <taxon>Synechococcales</taxon>
        <taxon>Synechococcaceae</taxon>
        <taxon>Synechococcus</taxon>
    </lineage>
</organism>
<proteinExistence type="predicted"/>
<sequence length="400" mass="43836">MFFCWTIPMGISPPFSQLVLVLLALAIGALPLQKTIRLAGSLQLDLQTWPWQRSLIALLQGSAVFAIAASLDLARSPLYLLALLALSIGGYLTQRQPLLAAIAVAFVWSDWPTATIALLLGVVSIIVVQNSRWSWAIAIAAFPIVTALMHSQDGLRVALTVLLALWLVMVSTPTTPALDQVFSRPERGVRDLSSLVGTQAPVGHRAHNLVQLHQQSGATPQAWVLQPGDDPEWLLQVADVTPEEPLAVLSSPVGGSLQAEDCQIVRDLVELRQAIYAVLADYQRQPVGSGVAIILQRSPLARYAGWVMLRSQSAEILGLPGDRQNLHRSSRPRDHYRWEGQKFTPVSGSSADLPRTVLDRLVARFEPLQRSLSPNEELMLEWADDGEQAWLLQLFVTVCS</sequence>
<keyword evidence="1" id="KW-1133">Transmembrane helix</keyword>
<keyword evidence="1" id="KW-0472">Membrane</keyword>
<name>A0AAN1UV96_SYNEL</name>
<evidence type="ECO:0000313" key="3">
    <source>
        <dbReference type="Proteomes" id="UP000267249"/>
    </source>
</evidence>
<feature type="transmembrane region" description="Helical" evidence="1">
    <location>
        <begin position="54"/>
        <end position="71"/>
    </location>
</feature>
<protein>
    <submittedName>
        <fullName evidence="2">Uncharacterized protein</fullName>
    </submittedName>
</protein>
<dbReference type="AlphaFoldDB" id="A0AAN1UV96"/>
<feature type="transmembrane region" description="Helical" evidence="1">
    <location>
        <begin position="77"/>
        <end position="93"/>
    </location>
</feature>
<dbReference type="EMBL" id="CP030139">
    <property type="protein sequence ID" value="AZB73538.2"/>
    <property type="molecule type" value="Genomic_DNA"/>
</dbReference>
<gene>
    <name evidence="2" type="ORF">DOP62_13215</name>
</gene>
<evidence type="ECO:0000256" key="1">
    <source>
        <dbReference type="SAM" id="Phobius"/>
    </source>
</evidence>
<accession>A0AAN1UV96</accession>
<dbReference type="Proteomes" id="UP000267249">
    <property type="component" value="Chromosome"/>
</dbReference>
<reference evidence="2 3" key="1">
    <citation type="journal article" date="2018" name="Sci. Rep.">
        <title>Genome Features and Biochemical Characteristics of a Robust, Fast Growing and Naturally Transformable Cyanobacterium Synechococcus elongatus PCC 11801 Isolated from India.</title>
        <authorList>
            <person name="Jaiswal D."/>
            <person name="Sengupta A."/>
            <person name="Sohoni S."/>
            <person name="Sengupta S."/>
            <person name="Phadnavis A.G."/>
            <person name="Pakrasi H.B."/>
            <person name="Wangikar P.P."/>
        </authorList>
    </citation>
    <scope>NUCLEOTIDE SEQUENCE [LARGE SCALE GENOMIC DNA]</scope>
    <source>
        <strain evidence="2 3">PCC 11801</strain>
    </source>
</reference>
<feature type="transmembrane region" description="Helical" evidence="1">
    <location>
        <begin position="100"/>
        <end position="127"/>
    </location>
</feature>
<keyword evidence="1" id="KW-0812">Transmembrane</keyword>
<feature type="transmembrane region" description="Helical" evidence="1">
    <location>
        <begin position="15"/>
        <end position="33"/>
    </location>
</feature>
<feature type="transmembrane region" description="Helical" evidence="1">
    <location>
        <begin position="133"/>
        <end position="150"/>
    </location>
</feature>